<gene>
    <name evidence="1" type="ORF">Tci_920401</name>
</gene>
<feature type="non-terminal residue" evidence="1">
    <location>
        <position position="77"/>
    </location>
</feature>
<sequence length="77" mass="8282">MAQNQQGYNAWQDGGVQVTQNTGQNLGVQNGANQNGTSNIVAARLRVLEMGIKSGATIVKDWVTLLGIAHQDQGEWM</sequence>
<dbReference type="EMBL" id="BKCJ011722011">
    <property type="protein sequence ID" value="GFD48432.1"/>
    <property type="molecule type" value="Genomic_DNA"/>
</dbReference>
<organism evidence="1">
    <name type="scientific">Tanacetum cinerariifolium</name>
    <name type="common">Dalmatian daisy</name>
    <name type="synonym">Chrysanthemum cinerariifolium</name>
    <dbReference type="NCBI Taxonomy" id="118510"/>
    <lineage>
        <taxon>Eukaryota</taxon>
        <taxon>Viridiplantae</taxon>
        <taxon>Streptophyta</taxon>
        <taxon>Embryophyta</taxon>
        <taxon>Tracheophyta</taxon>
        <taxon>Spermatophyta</taxon>
        <taxon>Magnoliopsida</taxon>
        <taxon>eudicotyledons</taxon>
        <taxon>Gunneridae</taxon>
        <taxon>Pentapetalae</taxon>
        <taxon>asterids</taxon>
        <taxon>campanulids</taxon>
        <taxon>Asterales</taxon>
        <taxon>Asteraceae</taxon>
        <taxon>Asteroideae</taxon>
        <taxon>Anthemideae</taxon>
        <taxon>Anthemidinae</taxon>
        <taxon>Tanacetum</taxon>
    </lineage>
</organism>
<name>A0A699WKW9_TANCI</name>
<dbReference type="AlphaFoldDB" id="A0A699WKW9"/>
<reference evidence="1" key="1">
    <citation type="journal article" date="2019" name="Sci. Rep.">
        <title>Draft genome of Tanacetum cinerariifolium, the natural source of mosquito coil.</title>
        <authorList>
            <person name="Yamashiro T."/>
            <person name="Shiraishi A."/>
            <person name="Satake H."/>
            <person name="Nakayama K."/>
        </authorList>
    </citation>
    <scope>NUCLEOTIDE SEQUENCE</scope>
</reference>
<evidence type="ECO:0000313" key="1">
    <source>
        <dbReference type="EMBL" id="GFD48432.1"/>
    </source>
</evidence>
<protein>
    <submittedName>
        <fullName evidence="1">Uncharacterized protein</fullName>
    </submittedName>
</protein>
<comment type="caution">
    <text evidence="1">The sequence shown here is derived from an EMBL/GenBank/DDBJ whole genome shotgun (WGS) entry which is preliminary data.</text>
</comment>
<proteinExistence type="predicted"/>
<accession>A0A699WKW9</accession>